<feature type="compositionally biased region" description="Pro residues" evidence="1">
    <location>
        <begin position="61"/>
        <end position="76"/>
    </location>
</feature>
<accession>A0AA39JBQ7</accession>
<evidence type="ECO:0000256" key="1">
    <source>
        <dbReference type="SAM" id="MobiDB-lite"/>
    </source>
</evidence>
<name>A0AA39JBQ7_9AGAR</name>
<evidence type="ECO:0000313" key="2">
    <source>
        <dbReference type="EMBL" id="KAK0439822.1"/>
    </source>
</evidence>
<comment type="caution">
    <text evidence="2">The sequence shown here is derived from an EMBL/GenBank/DDBJ whole genome shotgun (WGS) entry which is preliminary data.</text>
</comment>
<dbReference type="InterPro" id="IPR041078">
    <property type="entry name" value="Plavaka"/>
</dbReference>
<dbReference type="AlphaFoldDB" id="A0AA39JBQ7"/>
<dbReference type="EMBL" id="JAUEPT010000036">
    <property type="protein sequence ID" value="KAK0439822.1"/>
    <property type="molecule type" value="Genomic_DNA"/>
</dbReference>
<keyword evidence="3" id="KW-1185">Reference proteome</keyword>
<organism evidence="2 3">
    <name type="scientific">Armillaria borealis</name>
    <dbReference type="NCBI Taxonomy" id="47425"/>
    <lineage>
        <taxon>Eukaryota</taxon>
        <taxon>Fungi</taxon>
        <taxon>Dikarya</taxon>
        <taxon>Basidiomycota</taxon>
        <taxon>Agaricomycotina</taxon>
        <taxon>Agaricomycetes</taxon>
        <taxon>Agaricomycetidae</taxon>
        <taxon>Agaricales</taxon>
        <taxon>Marasmiineae</taxon>
        <taxon>Physalacriaceae</taxon>
        <taxon>Armillaria</taxon>
    </lineage>
</organism>
<dbReference type="Proteomes" id="UP001175226">
    <property type="component" value="Unassembled WGS sequence"/>
</dbReference>
<protein>
    <recommendedName>
        <fullName evidence="4">C2H2-type domain-containing protein</fullName>
    </recommendedName>
</protein>
<feature type="compositionally biased region" description="Low complexity" evidence="1">
    <location>
        <begin position="18"/>
        <end position="28"/>
    </location>
</feature>
<proteinExistence type="predicted"/>
<feature type="region of interest" description="Disordered" evidence="1">
    <location>
        <begin position="18"/>
        <end position="92"/>
    </location>
</feature>
<reference evidence="2" key="1">
    <citation type="submission" date="2023-06" db="EMBL/GenBank/DDBJ databases">
        <authorList>
            <consortium name="Lawrence Berkeley National Laboratory"/>
            <person name="Ahrendt S."/>
            <person name="Sahu N."/>
            <person name="Indic B."/>
            <person name="Wong-Bajracharya J."/>
            <person name="Merenyi Z."/>
            <person name="Ke H.-M."/>
            <person name="Monk M."/>
            <person name="Kocsube S."/>
            <person name="Drula E."/>
            <person name="Lipzen A."/>
            <person name="Balint B."/>
            <person name="Henrissat B."/>
            <person name="Andreopoulos B."/>
            <person name="Martin F.M."/>
            <person name="Harder C.B."/>
            <person name="Rigling D."/>
            <person name="Ford K.L."/>
            <person name="Foster G.D."/>
            <person name="Pangilinan J."/>
            <person name="Papanicolaou A."/>
            <person name="Barry K."/>
            <person name="LaButti K."/>
            <person name="Viragh M."/>
            <person name="Koriabine M."/>
            <person name="Yan M."/>
            <person name="Riley R."/>
            <person name="Champramary S."/>
            <person name="Plett K.L."/>
            <person name="Tsai I.J."/>
            <person name="Slot J."/>
            <person name="Sipos G."/>
            <person name="Plett J."/>
            <person name="Nagy L.G."/>
            <person name="Grigoriev I.V."/>
        </authorList>
    </citation>
    <scope>NUCLEOTIDE SEQUENCE</scope>
    <source>
        <strain evidence="2">FPL87.14</strain>
    </source>
</reference>
<gene>
    <name evidence="2" type="ORF">EV421DRAFT_826382</name>
</gene>
<evidence type="ECO:0000313" key="3">
    <source>
        <dbReference type="Proteomes" id="UP001175226"/>
    </source>
</evidence>
<sequence length="1009" mass="115178">MSGKIFKCPVCKDQFTSRSSRGLRSHLSATSCGRILDEQNAPITGKRKKPESVTKKAEPSPSIPEEPIFPPDPPSPASDFAPSETAPPSKRCRVTIEDVEDEGDTQPSSWSRDSLVFVDYPDAGAEIEGAGEGETTFGRIKREKQKRGEEIWAPFKSREEWELARWLMMSGVSQADIDRFAKLEVIQEKVEPSFKDKRTFLSKIDELPSALGTEWKCEEFELVGNVLDKDGTPVVQAIELWKRDPVACIKELMQDPRFAKHMRYAPEKMYTDEGMKHQAFDEMATGKWWWAMQVRIPCQCEQSQNPNSGCIQRLLPKGATIAAIILSSDKTQLSTFSGDKSAWPVYLTLGNIDASVRWKPSEQATILIGYIPVSKLECFTEDHRSVEGYQLFHDCMWALLKPLIKASQNGVEMLCSDGRTRLVFPLLAAYMADYPEQCLIAGCGERRCPKCTATSKELGDPLHSVLRDPEKTIDALKATRIGNHTQFKNLGLRPITPFWTDLPRCNIFHCFTPDLLHQLHKGVFKDHLVKWLTKAVEATKAEVDRRYMAMPRHPDLRHFKKGISLVTQWTGTEYKNMEKVFLGALAGTAKPDVIICVRAVLDFIYYSHLELHTDESLKKLEDSLRTFHAHKHIFVDDGVRDHFNIPKVHSMVHYAAMIRSHGITGGYNTEASERLHIDFAKRAYRASNRKGYIQQMTKWLTRREAVQRFTRFLDWALEGAGRNEVEEVEDDVDVADGDEEARVQAEINTELTKDTNGDQITSRVSLQHGESTYTIPKRPSFTGIDIATLENQYGTKQFVRCLEFFLHDHGLLKDDFWDARPAKYQVYKRFRICIPPVPEVSTTVTLDVIRASPSHTTGTRRKKYVPAQFDTVLAWRDLPLNKKQDLDLLGVNGLHVAQVRAIFNLLEELGSFPHPLAYVEWFTPLRRVDEHTQMFRVERSMRNHLRNASIIPITYISRSCHLIPYSGRIMDPTWTSESALEKCKSFHLNTYLRHIDFVLLRLKCKISAT</sequence>
<evidence type="ECO:0008006" key="4">
    <source>
        <dbReference type="Google" id="ProtNLM"/>
    </source>
</evidence>
<dbReference type="Pfam" id="PF18759">
    <property type="entry name" value="Plavaka"/>
    <property type="match status" value="1"/>
</dbReference>